<evidence type="ECO:0000256" key="6">
    <source>
        <dbReference type="ARBA" id="ARBA00022490"/>
    </source>
</evidence>
<keyword evidence="11" id="KW-0067">ATP-binding</keyword>
<dbReference type="SUPFAM" id="SSF50677">
    <property type="entry name" value="ValRS/IleRS/LeuRS editing domain"/>
    <property type="match status" value="1"/>
</dbReference>
<dbReference type="Gene3D" id="3.90.740.10">
    <property type="entry name" value="Valyl/Leucyl/Isoleucyl-tRNA synthetase, editing domain"/>
    <property type="match status" value="1"/>
</dbReference>
<dbReference type="InterPro" id="IPR023586">
    <property type="entry name" value="Ile-tRNA-ligase_type2"/>
</dbReference>
<comment type="subunit">
    <text evidence="4">Monomer.</text>
</comment>
<dbReference type="InterPro" id="IPR009008">
    <property type="entry name" value="Val/Leu/Ile-tRNA-synth_edit"/>
</dbReference>
<dbReference type="Proteomes" id="UP000179014">
    <property type="component" value="Unassembled WGS sequence"/>
</dbReference>
<evidence type="ECO:0000256" key="14">
    <source>
        <dbReference type="ARBA" id="ARBA00025217"/>
    </source>
</evidence>
<organism evidence="21 22">
    <name type="scientific">Candidatus Kaiserbacteria bacterium GWA2_50_9</name>
    <dbReference type="NCBI Taxonomy" id="1798474"/>
    <lineage>
        <taxon>Bacteria</taxon>
        <taxon>Candidatus Kaiseribacteriota</taxon>
    </lineage>
</organism>
<dbReference type="PANTHER" id="PTHR42780">
    <property type="entry name" value="SOLEUCYL-TRNA SYNTHETASE"/>
    <property type="match status" value="1"/>
</dbReference>
<dbReference type="SUPFAM" id="SSF47323">
    <property type="entry name" value="Anticodon-binding domain of a subclass of class I aminoacyl-tRNA synthetases"/>
    <property type="match status" value="1"/>
</dbReference>
<evidence type="ECO:0000256" key="8">
    <source>
        <dbReference type="ARBA" id="ARBA00022723"/>
    </source>
</evidence>
<evidence type="ECO:0000256" key="9">
    <source>
        <dbReference type="ARBA" id="ARBA00022741"/>
    </source>
</evidence>
<dbReference type="FunFam" id="3.40.50.620:FF:000063">
    <property type="entry name" value="Isoleucine--tRNA ligase"/>
    <property type="match status" value="1"/>
</dbReference>
<evidence type="ECO:0000256" key="2">
    <source>
        <dbReference type="ARBA" id="ARBA00004496"/>
    </source>
</evidence>
<keyword evidence="8" id="KW-0479">Metal-binding</keyword>
<protein>
    <recommendedName>
        <fullName evidence="5">isoleucine--tRNA ligase</fullName>
        <ecNumber evidence="5">6.1.1.5</ecNumber>
    </recommendedName>
</protein>
<dbReference type="InterPro" id="IPR009080">
    <property type="entry name" value="tRNAsynth_Ia_anticodon-bd"/>
</dbReference>
<evidence type="ECO:0000256" key="10">
    <source>
        <dbReference type="ARBA" id="ARBA00022833"/>
    </source>
</evidence>
<dbReference type="GO" id="GO:0046872">
    <property type="term" value="F:metal ion binding"/>
    <property type="evidence" value="ECO:0007669"/>
    <property type="project" value="UniProtKB-KW"/>
</dbReference>
<comment type="catalytic activity">
    <reaction evidence="15">
        <text>tRNA(Ile) + L-isoleucine + ATP = L-isoleucyl-tRNA(Ile) + AMP + diphosphate</text>
        <dbReference type="Rhea" id="RHEA:11060"/>
        <dbReference type="Rhea" id="RHEA-COMP:9666"/>
        <dbReference type="Rhea" id="RHEA-COMP:9695"/>
        <dbReference type="ChEBI" id="CHEBI:30616"/>
        <dbReference type="ChEBI" id="CHEBI:33019"/>
        <dbReference type="ChEBI" id="CHEBI:58045"/>
        <dbReference type="ChEBI" id="CHEBI:78442"/>
        <dbReference type="ChEBI" id="CHEBI:78528"/>
        <dbReference type="ChEBI" id="CHEBI:456215"/>
        <dbReference type="EC" id="6.1.1.5"/>
    </reaction>
</comment>
<evidence type="ECO:0000256" key="7">
    <source>
        <dbReference type="ARBA" id="ARBA00022598"/>
    </source>
</evidence>
<evidence type="ECO:0000256" key="12">
    <source>
        <dbReference type="ARBA" id="ARBA00022917"/>
    </source>
</evidence>
<evidence type="ECO:0000256" key="16">
    <source>
        <dbReference type="PIRSR" id="PIRSR613078-1"/>
    </source>
</evidence>
<feature type="active site" description="Tele-phosphohistidine intermediate" evidence="16">
    <location>
        <position position="518"/>
    </location>
</feature>
<dbReference type="Pfam" id="PF00133">
    <property type="entry name" value="tRNA-synt_1"/>
    <property type="match status" value="2"/>
</dbReference>
<dbReference type="SMART" id="SM00855">
    <property type="entry name" value="PGAM"/>
    <property type="match status" value="1"/>
</dbReference>
<dbReference type="InterPro" id="IPR013078">
    <property type="entry name" value="His_Pase_superF_clade-1"/>
</dbReference>
<reference evidence="21 22" key="1">
    <citation type="journal article" date="2016" name="Nat. Commun.">
        <title>Thousands of microbial genomes shed light on interconnected biogeochemical processes in an aquifer system.</title>
        <authorList>
            <person name="Anantharaman K."/>
            <person name="Brown C.T."/>
            <person name="Hug L.A."/>
            <person name="Sharon I."/>
            <person name="Castelle C.J."/>
            <person name="Probst A.J."/>
            <person name="Thomas B.C."/>
            <person name="Singh A."/>
            <person name="Wilkins M.J."/>
            <person name="Karaoz U."/>
            <person name="Brodie E.L."/>
            <person name="Williams K.H."/>
            <person name="Hubbard S.S."/>
            <person name="Banfield J.F."/>
        </authorList>
    </citation>
    <scope>NUCLEOTIDE SEQUENCE [LARGE SCALE GENOMIC DNA]</scope>
</reference>
<keyword evidence="13" id="KW-0030">Aminoacyl-tRNA synthetase</keyword>
<dbReference type="Gene3D" id="3.40.50.620">
    <property type="entry name" value="HUPs"/>
    <property type="match status" value="2"/>
</dbReference>
<accession>A0A1F6BS77</accession>
<dbReference type="GO" id="GO:0002161">
    <property type="term" value="F:aminoacyl-tRNA deacylase activity"/>
    <property type="evidence" value="ECO:0007669"/>
    <property type="project" value="InterPro"/>
</dbReference>
<dbReference type="InterPro" id="IPR029033">
    <property type="entry name" value="His_PPase_superfam"/>
</dbReference>
<dbReference type="CDD" id="cd07040">
    <property type="entry name" value="HP"/>
    <property type="match status" value="1"/>
</dbReference>
<comment type="similarity">
    <text evidence="3">Belongs to the class-I aminoacyl-tRNA synthetase family. IleS type 2 subfamily.</text>
</comment>
<evidence type="ECO:0000256" key="15">
    <source>
        <dbReference type="ARBA" id="ARBA00048359"/>
    </source>
</evidence>
<keyword evidence="7" id="KW-0436">Ligase</keyword>
<dbReference type="Gene3D" id="1.10.730.10">
    <property type="entry name" value="Isoleucyl-tRNA Synthetase, Domain 1"/>
    <property type="match status" value="1"/>
</dbReference>
<dbReference type="CDD" id="cd07961">
    <property type="entry name" value="Anticodon_Ia_Ile_ABEc"/>
    <property type="match status" value="1"/>
</dbReference>
<dbReference type="InterPro" id="IPR014729">
    <property type="entry name" value="Rossmann-like_a/b/a_fold"/>
</dbReference>
<evidence type="ECO:0000256" key="4">
    <source>
        <dbReference type="ARBA" id="ARBA00011245"/>
    </source>
</evidence>
<dbReference type="GO" id="GO:0006428">
    <property type="term" value="P:isoleucyl-tRNA aminoacylation"/>
    <property type="evidence" value="ECO:0007669"/>
    <property type="project" value="InterPro"/>
</dbReference>
<dbReference type="SUPFAM" id="SSF53254">
    <property type="entry name" value="Phosphoglycerate mutase-like"/>
    <property type="match status" value="1"/>
</dbReference>
<dbReference type="PANTHER" id="PTHR42780:SF1">
    <property type="entry name" value="ISOLEUCINE--TRNA LIGASE, CYTOPLASMIC"/>
    <property type="match status" value="1"/>
</dbReference>
<evidence type="ECO:0000313" key="21">
    <source>
        <dbReference type="EMBL" id="OGG39795.1"/>
    </source>
</evidence>
<name>A0A1F6BS77_9BACT</name>
<dbReference type="InterPro" id="IPR002300">
    <property type="entry name" value="aa-tRNA-synth_Ia"/>
</dbReference>
<keyword evidence="10" id="KW-0862">Zinc</keyword>
<comment type="caution">
    <text evidence="21">The sequence shown here is derived from an EMBL/GenBank/DDBJ whole genome shotgun (WGS) entry which is preliminary data.</text>
</comment>
<feature type="region of interest" description="Disordered" evidence="18">
    <location>
        <begin position="1"/>
        <end position="22"/>
    </location>
</feature>
<evidence type="ECO:0000256" key="13">
    <source>
        <dbReference type="ARBA" id="ARBA00023146"/>
    </source>
</evidence>
<keyword evidence="9" id="KW-0547">Nucleotide-binding</keyword>
<feature type="domain" description="Methionyl/Valyl/Leucyl/Isoleucyl-tRNA synthetase anticodon-binding" evidence="20">
    <location>
        <begin position="896"/>
        <end position="1048"/>
    </location>
</feature>
<dbReference type="GO" id="GO:0005737">
    <property type="term" value="C:cytoplasm"/>
    <property type="evidence" value="ECO:0007669"/>
    <property type="project" value="UniProtKB-SubCell"/>
</dbReference>
<evidence type="ECO:0000256" key="1">
    <source>
        <dbReference type="ARBA" id="ARBA00001947"/>
    </source>
</evidence>
<comment type="function">
    <text evidence="14">Catalyzes the attachment of isoleucine to tRNA(Ile). As IleRS can inadvertently accommodate and process structurally similar amino acids such as valine, to avoid such errors it has two additional distinct tRNA(Ile)-dependent editing activities. One activity is designated as 'pretransfer' editing and involves the hydrolysis of activated Val-AMP. The other activity is designated 'posttransfer' editing and involves deacylation of mischarged Val-tRNA(Ile).</text>
</comment>
<feature type="active site" description="Proton donor/acceptor" evidence="16">
    <location>
        <position position="597"/>
    </location>
</feature>
<evidence type="ECO:0000256" key="11">
    <source>
        <dbReference type="ARBA" id="ARBA00022840"/>
    </source>
</evidence>
<dbReference type="Pfam" id="PF08264">
    <property type="entry name" value="Anticodon_1"/>
    <property type="match status" value="1"/>
</dbReference>
<dbReference type="GO" id="GO:0000049">
    <property type="term" value="F:tRNA binding"/>
    <property type="evidence" value="ECO:0007669"/>
    <property type="project" value="InterPro"/>
</dbReference>
<keyword evidence="12" id="KW-0648">Protein biosynthesis</keyword>
<dbReference type="GO" id="GO:0005524">
    <property type="term" value="F:ATP binding"/>
    <property type="evidence" value="ECO:0007669"/>
    <property type="project" value="UniProtKB-KW"/>
</dbReference>
<gene>
    <name evidence="21" type="ORF">A2118_03250</name>
</gene>
<dbReference type="Pfam" id="PF00300">
    <property type="entry name" value="His_Phos_1"/>
    <property type="match status" value="1"/>
</dbReference>
<feature type="compositionally biased region" description="Basic and acidic residues" evidence="18">
    <location>
        <begin position="1"/>
        <end position="16"/>
    </location>
</feature>
<dbReference type="SUPFAM" id="SSF52374">
    <property type="entry name" value="Nucleotidylyl transferase"/>
    <property type="match status" value="1"/>
</dbReference>
<dbReference type="InterPro" id="IPR013155">
    <property type="entry name" value="M/V/L/I-tRNA-synth_anticd-bd"/>
</dbReference>
<keyword evidence="6" id="KW-0963">Cytoplasm</keyword>
<feature type="binding site" evidence="17">
    <location>
        <position position="570"/>
    </location>
    <ligand>
        <name>substrate</name>
    </ligand>
</feature>
<feature type="binding site" evidence="17">
    <location>
        <begin position="517"/>
        <end position="524"/>
    </location>
    <ligand>
        <name>substrate</name>
    </ligand>
</feature>
<evidence type="ECO:0000259" key="19">
    <source>
        <dbReference type="Pfam" id="PF00133"/>
    </source>
</evidence>
<evidence type="ECO:0000313" key="22">
    <source>
        <dbReference type="Proteomes" id="UP000179014"/>
    </source>
</evidence>
<comment type="cofactor">
    <cofactor evidence="1">
        <name>Zn(2+)</name>
        <dbReference type="ChEBI" id="CHEBI:29105"/>
    </cofactor>
</comment>
<dbReference type="EMBL" id="MFKN01000041">
    <property type="protein sequence ID" value="OGG39795.1"/>
    <property type="molecule type" value="Genomic_DNA"/>
</dbReference>
<dbReference type="EC" id="6.1.1.5" evidence="5"/>
<evidence type="ECO:0000256" key="3">
    <source>
        <dbReference type="ARBA" id="ARBA00007078"/>
    </source>
</evidence>
<dbReference type="InterPro" id="IPR002301">
    <property type="entry name" value="Ile-tRNA-ligase"/>
</dbReference>
<comment type="subcellular location">
    <subcellularLocation>
        <location evidence="2">Cytoplasm</location>
    </subcellularLocation>
</comment>
<dbReference type="GO" id="GO:0004822">
    <property type="term" value="F:isoleucine-tRNA ligase activity"/>
    <property type="evidence" value="ECO:0007669"/>
    <property type="project" value="UniProtKB-EC"/>
</dbReference>
<feature type="domain" description="Aminoacyl-tRNA synthetase class Ia" evidence="19">
    <location>
        <begin position="29"/>
        <end position="511"/>
    </location>
</feature>
<proteinExistence type="inferred from homology"/>
<evidence type="ECO:0000256" key="18">
    <source>
        <dbReference type="SAM" id="MobiDB-lite"/>
    </source>
</evidence>
<sequence>MVDMPEKSEAAKRPEPSLKSATAGKEEAVLAFWEREHIFEKSLTKKSPKGEYVFYDGPPFATGLPHSGSLLSSVSKDLIPRYKTMRGYRVRRRWGWDTHGLPIESLVEKKLGLKNKKEILALGIEKFNEMACAMVLEYVQDWKRYIERVGRWVDFDNSYKTMDNPFIESVWWALKEIHKKGRLYEGRKVLMYCPHCETPLAKAEIAMDNTYKDIAEEAVTVKFKVKMRKSYFVEGDNLLAWTTTPWTLPGNVALAVSKKEEYSIYESKKTKERIIVAKKLAGQVLGNQLSEYTYYTSLSGSELVGLEYEPLYEIEKVKSHAGKKWQVLAADFVTTEEGTGIVHTAVIYGEDDYNLGKAEGLPMVQLLNPNATYTNDVPEFLRGQYIKKAEPLIKEDLEKRGLLFAKAPNTHSYPHCYRCGTSLIYNAVSSWFIDIQSVKRKMLAENEKIGWVPTHLKDGRFKHNLESAPDWTISRNRFWASPLPIWKDKEGNVTVIGSLEELKARTTKSGNTYLVMRHGEAENNVATVWTKEIDVNGGLTENGRVQMTEASQKISATNMPDIVVCSTIKRARQSAELFCKNTGFDSEKVIYDERLREWEVDESNEGKPLDVVDVYYDTEFVHSPKKEFSNGESFSALVRRTGDFLYAIESAYVGKRILIICHDGTNRALNFVANGMTFEGLATAPLLQCIDNAEMVNLDFSPLPHNRDYELDYHLPYIDQVQLQNEKGEPLTRIPEVVDCWVESGSMPFAEYHYPFENQQEFKKRSPGDFVSEYIGQTRAWFYYLHAMGVELFDQLTFRHVITTGNVLAADGAKFSKSKGNYTDPYELFDRYGADAFRYYLMSSVVMQAEDLTFRDEEVKEAHARVVNMLRNILAFYTLYKDDAGPATSGSSNVLDQWILARLNRVILTATEAFDRYDVPHATRPMREFIDDFSTWYIRRSRDRMKGGNAEDKKAALATLRYALKEFSKIIAPVMPFIADEIFEAVRDEKEPLSVHLTDWPETKKHWWSLFAGNKDDALIKEMAHVRALVSEALQLRQKAGIKVRQPLASLTVPETLTNELAAILAEEVNVKKISIGKELTLDTNLTPELIKEGDEREMSSAVAQARKAEGLSPKDVVRVEKRAEGKYSAILSTSIVHFDLVRDAT</sequence>
<dbReference type="InterPro" id="IPR033709">
    <property type="entry name" value="Anticodon_Ile_ABEc"/>
</dbReference>
<evidence type="ECO:0000259" key="20">
    <source>
        <dbReference type="Pfam" id="PF08264"/>
    </source>
</evidence>
<evidence type="ECO:0000256" key="17">
    <source>
        <dbReference type="PIRSR" id="PIRSR613078-2"/>
    </source>
</evidence>
<dbReference type="AlphaFoldDB" id="A0A1F6BS77"/>
<feature type="domain" description="Aminoacyl-tRNA synthetase class Ia" evidence="19">
    <location>
        <begin position="720"/>
        <end position="851"/>
    </location>
</feature>
<dbReference type="Gene3D" id="3.40.50.1240">
    <property type="entry name" value="Phosphoglycerate mutase-like"/>
    <property type="match status" value="1"/>
</dbReference>
<evidence type="ECO:0000256" key="5">
    <source>
        <dbReference type="ARBA" id="ARBA00013165"/>
    </source>
</evidence>
<dbReference type="STRING" id="1798474.A2118_03250"/>
<dbReference type="PRINTS" id="PR00984">
    <property type="entry name" value="TRNASYNTHILE"/>
</dbReference>